<protein>
    <recommendedName>
        <fullName evidence="5">3-methylmercaptopropionyl-CoA ligase</fullName>
        <ecNumber evidence="4">6.2.1.44</ecNumber>
    </recommendedName>
</protein>
<dbReference type="SUPFAM" id="SSF56801">
    <property type="entry name" value="Acetyl-CoA synthetase-like"/>
    <property type="match status" value="1"/>
</dbReference>
<dbReference type="InterPro" id="IPR025110">
    <property type="entry name" value="AMP-bd_C"/>
</dbReference>
<feature type="domain" description="AMP-dependent synthetase/ligase" evidence="6">
    <location>
        <begin position="16"/>
        <end position="376"/>
    </location>
</feature>
<dbReference type="InterPro" id="IPR050237">
    <property type="entry name" value="ATP-dep_AMP-bd_enzyme"/>
</dbReference>
<dbReference type="EMBL" id="QFPJ01000013">
    <property type="protein sequence ID" value="PZQ22637.1"/>
    <property type="molecule type" value="Genomic_DNA"/>
</dbReference>
<sequence length="514" mass="56518">MVDALVRRQSLSELLSRSAARHGERPAIICGEVEWSYARFDAIVDELAAGLVSANIVAGDRVAILARNSHSFMAVRFAVARIGAVLVPVNFMLNAAEVRYILDHSGARMLFLDRSTVDVGHEAKPDAIDAVFGLTDEWGEVPGELPSWESLLRPGYKRPPAADARSLAQIIYTSGTESRPKGAMLSHEAVLWQYQSCITDCEWRADTVAVHAMPLFHCAQLDAMIGPALSVGAKNVITSTPTPERLIPLFERYRATSFFAPPTVWISLLRSPLFDAHDLSTLVRGYYGASIMPVEVLREIRTRLPGLRLWNLYGQTEIAPVATILFPEEHEARLGSAGRATLHVETRIVDDMMRDVAVGEIGEIVHRSPQLLDGYWKDSEKTAEAFAGGWFHSGDLGTMDADGYITVVDRKKDMIKTGGENVSSREVEEILYTHPAVSEVAVIGLPDPRWIEAVTAYIVLRSGHAASSDELIEHCRAALAGFKVPKRVEFIDAMPRNASGKILKRDLRLVTGDA</sequence>
<name>A0A2W5MS56_SPHMC</name>
<dbReference type="CDD" id="cd17631">
    <property type="entry name" value="FACL_FadD13-like"/>
    <property type="match status" value="1"/>
</dbReference>
<dbReference type="NCBIfam" id="NF004837">
    <property type="entry name" value="PRK06187.1"/>
    <property type="match status" value="1"/>
</dbReference>
<dbReference type="FunFam" id="3.30.300.30:FF:000008">
    <property type="entry name" value="2,3-dihydroxybenzoate-AMP ligase"/>
    <property type="match status" value="1"/>
</dbReference>
<gene>
    <name evidence="8" type="ORF">DI569_07885</name>
</gene>
<dbReference type="Gene3D" id="3.40.50.12780">
    <property type="entry name" value="N-terminal domain of ligase-like"/>
    <property type="match status" value="1"/>
</dbReference>
<reference evidence="8 9" key="1">
    <citation type="submission" date="2017-08" db="EMBL/GenBank/DDBJ databases">
        <title>Infants hospitalized years apart are colonized by the same room-sourced microbial strains.</title>
        <authorList>
            <person name="Brooks B."/>
            <person name="Olm M.R."/>
            <person name="Firek B.A."/>
            <person name="Baker R."/>
            <person name="Thomas B.C."/>
            <person name="Morowitz M.J."/>
            <person name="Banfield J.F."/>
        </authorList>
    </citation>
    <scope>NUCLEOTIDE SEQUENCE [LARGE SCALE GENOMIC DNA]</scope>
    <source>
        <strain evidence="8">S2_005_003_R2_47</strain>
    </source>
</reference>
<evidence type="ECO:0000259" key="6">
    <source>
        <dbReference type="Pfam" id="PF00501"/>
    </source>
</evidence>
<dbReference type="InterPro" id="IPR020845">
    <property type="entry name" value="AMP-binding_CS"/>
</dbReference>
<dbReference type="Gene3D" id="3.30.300.30">
    <property type="match status" value="1"/>
</dbReference>
<keyword evidence="2" id="KW-0436">Ligase</keyword>
<dbReference type="InterPro" id="IPR042099">
    <property type="entry name" value="ANL_N_sf"/>
</dbReference>
<evidence type="ECO:0000259" key="7">
    <source>
        <dbReference type="Pfam" id="PF13193"/>
    </source>
</evidence>
<comment type="caution">
    <text evidence="8">The sequence shown here is derived from an EMBL/GenBank/DDBJ whole genome shotgun (WGS) entry which is preliminary data.</text>
</comment>
<dbReference type="GO" id="GO:0016878">
    <property type="term" value="F:acid-thiol ligase activity"/>
    <property type="evidence" value="ECO:0007669"/>
    <property type="project" value="UniProtKB-ARBA"/>
</dbReference>
<evidence type="ECO:0000256" key="5">
    <source>
        <dbReference type="ARBA" id="ARBA00067668"/>
    </source>
</evidence>
<dbReference type="AlphaFoldDB" id="A0A2W5MS56"/>
<dbReference type="InterPro" id="IPR000873">
    <property type="entry name" value="AMP-dep_synth/lig_dom"/>
</dbReference>
<feature type="domain" description="AMP-binding enzyme C-terminal" evidence="7">
    <location>
        <begin position="426"/>
        <end position="501"/>
    </location>
</feature>
<dbReference type="PROSITE" id="PS00455">
    <property type="entry name" value="AMP_BINDING"/>
    <property type="match status" value="1"/>
</dbReference>
<evidence type="ECO:0000313" key="8">
    <source>
        <dbReference type="EMBL" id="PZQ22637.1"/>
    </source>
</evidence>
<dbReference type="Proteomes" id="UP000248597">
    <property type="component" value="Unassembled WGS sequence"/>
</dbReference>
<evidence type="ECO:0000313" key="9">
    <source>
        <dbReference type="Proteomes" id="UP000248597"/>
    </source>
</evidence>
<evidence type="ECO:0000256" key="1">
    <source>
        <dbReference type="ARBA" id="ARBA00006432"/>
    </source>
</evidence>
<evidence type="ECO:0000256" key="2">
    <source>
        <dbReference type="ARBA" id="ARBA00022598"/>
    </source>
</evidence>
<dbReference type="Pfam" id="PF13193">
    <property type="entry name" value="AMP-binding_C"/>
    <property type="match status" value="1"/>
</dbReference>
<organism evidence="8 9">
    <name type="scientific">Sphingopyxis macrogoltabida</name>
    <name type="common">Sphingomonas macrogoltabidus</name>
    <dbReference type="NCBI Taxonomy" id="33050"/>
    <lineage>
        <taxon>Bacteria</taxon>
        <taxon>Pseudomonadati</taxon>
        <taxon>Pseudomonadota</taxon>
        <taxon>Alphaproteobacteria</taxon>
        <taxon>Sphingomonadales</taxon>
        <taxon>Sphingomonadaceae</taxon>
        <taxon>Sphingopyxis</taxon>
    </lineage>
</organism>
<dbReference type="InterPro" id="IPR045851">
    <property type="entry name" value="AMP-bd_C_sf"/>
</dbReference>
<comment type="similarity">
    <text evidence="1">Belongs to the ATP-dependent AMP-binding enzyme family.</text>
</comment>
<comment type="catalytic activity">
    <reaction evidence="3">
        <text>3-(methylsulfanyl)propanoate + ATP + CoA = 3-(methylsulfanyl)propanoyl-CoA + AMP + diphosphate</text>
        <dbReference type="Rhea" id="RHEA:43052"/>
        <dbReference type="ChEBI" id="CHEBI:30616"/>
        <dbReference type="ChEBI" id="CHEBI:33019"/>
        <dbReference type="ChEBI" id="CHEBI:49016"/>
        <dbReference type="ChEBI" id="CHEBI:57287"/>
        <dbReference type="ChEBI" id="CHEBI:82815"/>
        <dbReference type="ChEBI" id="CHEBI:456215"/>
        <dbReference type="EC" id="6.2.1.44"/>
    </reaction>
    <physiologicalReaction direction="left-to-right" evidence="3">
        <dbReference type="Rhea" id="RHEA:43053"/>
    </physiologicalReaction>
</comment>
<dbReference type="PANTHER" id="PTHR43767">
    <property type="entry name" value="LONG-CHAIN-FATTY-ACID--COA LIGASE"/>
    <property type="match status" value="1"/>
</dbReference>
<evidence type="ECO:0000256" key="4">
    <source>
        <dbReference type="ARBA" id="ARBA00066616"/>
    </source>
</evidence>
<evidence type="ECO:0000256" key="3">
    <source>
        <dbReference type="ARBA" id="ARBA00051915"/>
    </source>
</evidence>
<dbReference type="Pfam" id="PF00501">
    <property type="entry name" value="AMP-binding"/>
    <property type="match status" value="1"/>
</dbReference>
<dbReference type="PANTHER" id="PTHR43767:SF1">
    <property type="entry name" value="NONRIBOSOMAL PEPTIDE SYNTHASE PES1 (EUROFUNG)-RELATED"/>
    <property type="match status" value="1"/>
</dbReference>
<dbReference type="EC" id="6.2.1.44" evidence="4"/>
<dbReference type="NCBIfam" id="NF006182">
    <property type="entry name" value="PRK08316.1"/>
    <property type="match status" value="1"/>
</dbReference>
<accession>A0A2W5MS56</accession>
<proteinExistence type="inferred from homology"/>